<reference evidence="1" key="1">
    <citation type="submission" date="2018-10" db="EMBL/GenBank/DDBJ databases">
        <title>Schaedlerella arabinophila gen. nov. sp. nov., isolated from the mouse intestinal tract and comparative analysis with the genome of the closely related altered Schaedler flora strain ASF502.</title>
        <authorList>
            <person name="Miyake S."/>
            <person name="Soh M."/>
            <person name="Seedorf H."/>
        </authorList>
    </citation>
    <scope>NUCLEOTIDE SEQUENCE [LARGE SCALE GENOMIC DNA]</scope>
    <source>
        <strain evidence="1">DSM 106076</strain>
    </source>
</reference>
<dbReference type="EMBL" id="RHJS01000002">
    <property type="protein sequence ID" value="RRK33098.1"/>
    <property type="molecule type" value="Genomic_DNA"/>
</dbReference>
<name>A0A426DJY1_9FIRM</name>
<dbReference type="AlphaFoldDB" id="A0A426DJY1"/>
<protein>
    <recommendedName>
        <fullName evidence="3">DUF4435 domain-containing protein</fullName>
    </recommendedName>
</protein>
<sequence length="238" mass="28077">MSKKTFLWIEDRTDKSGFIFWKTLMAQLFPEVIVESKKNNSELVKAVRDLSDNKNRYIIVFDRAFDNIQVIREYQLLRKNIEIKNNVHELRIICFEYVLLEFKKLLDWIYAPEDEFITKRRLAITAREMLITAIQNSKSDYKQLAEIKEYYSRVNTLNIEQLAAKLLFDLTRNTGFEVSKGFIGNCWIVSCCEWAKRQPDDICGLDKNRLSLTEKMQTIMQNTSLEAEFRKAGMEATL</sequence>
<accession>A0A426DJY1</accession>
<evidence type="ECO:0000313" key="1">
    <source>
        <dbReference type="EMBL" id="RRK33098.1"/>
    </source>
</evidence>
<evidence type="ECO:0000313" key="2">
    <source>
        <dbReference type="Proteomes" id="UP000274920"/>
    </source>
</evidence>
<organism evidence="1 2">
    <name type="scientific">Schaedlerella arabinosiphila</name>
    <dbReference type="NCBI Taxonomy" id="2044587"/>
    <lineage>
        <taxon>Bacteria</taxon>
        <taxon>Bacillati</taxon>
        <taxon>Bacillota</taxon>
        <taxon>Clostridia</taxon>
        <taxon>Lachnospirales</taxon>
        <taxon>Lachnospiraceae</taxon>
        <taxon>Schaedlerella</taxon>
    </lineage>
</organism>
<proteinExistence type="predicted"/>
<gene>
    <name evidence="1" type="ORF">EBB54_18435</name>
</gene>
<keyword evidence="2" id="KW-1185">Reference proteome</keyword>
<dbReference type="Proteomes" id="UP000274920">
    <property type="component" value="Unassembled WGS sequence"/>
</dbReference>
<evidence type="ECO:0008006" key="3">
    <source>
        <dbReference type="Google" id="ProtNLM"/>
    </source>
</evidence>
<comment type="caution">
    <text evidence="1">The sequence shown here is derived from an EMBL/GenBank/DDBJ whole genome shotgun (WGS) entry which is preliminary data.</text>
</comment>
<dbReference type="RefSeq" id="WP_016296251.1">
    <property type="nucleotide sequence ID" value="NZ_RHJS01000002.1"/>
</dbReference>